<evidence type="ECO:0000313" key="3">
    <source>
        <dbReference type="Proteomes" id="UP001595665"/>
    </source>
</evidence>
<comment type="caution">
    <text evidence="2">The sequence shown here is derived from an EMBL/GenBank/DDBJ whole genome shotgun (WGS) entry which is preliminary data.</text>
</comment>
<dbReference type="RefSeq" id="WP_379736099.1">
    <property type="nucleotide sequence ID" value="NZ_JBHRVV010000001.1"/>
</dbReference>
<reference evidence="3" key="1">
    <citation type="journal article" date="2019" name="Int. J. Syst. Evol. Microbiol.">
        <title>The Global Catalogue of Microorganisms (GCM) 10K type strain sequencing project: providing services to taxonomists for standard genome sequencing and annotation.</title>
        <authorList>
            <consortium name="The Broad Institute Genomics Platform"/>
            <consortium name="The Broad Institute Genome Sequencing Center for Infectious Disease"/>
            <person name="Wu L."/>
            <person name="Ma J."/>
        </authorList>
    </citation>
    <scope>NUCLEOTIDE SEQUENCE [LARGE SCALE GENOMIC DNA]</scope>
    <source>
        <strain evidence="3">CCM 7480</strain>
    </source>
</reference>
<accession>A0ABV7PJV8</accession>
<dbReference type="SUPFAM" id="SSF102114">
    <property type="entry name" value="Radical SAM enzymes"/>
    <property type="match status" value="1"/>
</dbReference>
<gene>
    <name evidence="2" type="ORF">ACFOPH_14815</name>
</gene>
<evidence type="ECO:0000256" key="1">
    <source>
        <dbReference type="SAM" id="MobiDB-lite"/>
    </source>
</evidence>
<sequence>MYDQNPNCTILVNWGVGKQNPRGFGCPKACDYCNWRGWSRLPYQAQSSKQVAAFVASCRKSTVSISGGAEPLYRLSENLPKLLAMIGVIRDHGLRTRVVTREVQHVAKLSGIVDRFSISLDAEVLAELPRYQHEWTGMDVEYSLVLPPLPTEQLQVLMPQYTALHRRLGRRLVLRENLNSLYAANLSRLSMGHRGIVFVPKSLCLAGRYLATQEWRGHEILLDHQKLFEHLMQDPHIHIFGGAVKHMLSATVHSEFTDIDLVATDIAALRPLQERFGYQFREISQGTTSYPRYYLGKSNRAGKSIHLVLLKTSEEARRFILSAQYDIDRVGYSNGRFYFDDQVGETSIRQALQRKQATAVDTPRDLTLFSANRPLIEARHRIKLVRRGFAIHDNHRNQPYASNHFCETGGPPDAGGHSAARLL</sequence>
<dbReference type="InterPro" id="IPR058240">
    <property type="entry name" value="rSAM_sf"/>
</dbReference>
<name>A0ABV7PJV8_9BURK</name>
<organism evidence="2 3">
    <name type="scientific">Massilia haematophila</name>
    <dbReference type="NCBI Taxonomy" id="457923"/>
    <lineage>
        <taxon>Bacteria</taxon>
        <taxon>Pseudomonadati</taxon>
        <taxon>Pseudomonadota</taxon>
        <taxon>Betaproteobacteria</taxon>
        <taxon>Burkholderiales</taxon>
        <taxon>Oxalobacteraceae</taxon>
        <taxon>Telluria group</taxon>
        <taxon>Massilia</taxon>
    </lineage>
</organism>
<proteinExistence type="predicted"/>
<feature type="region of interest" description="Disordered" evidence="1">
    <location>
        <begin position="402"/>
        <end position="423"/>
    </location>
</feature>
<dbReference type="EMBL" id="JBHRVV010000001">
    <property type="protein sequence ID" value="MFC3459506.1"/>
    <property type="molecule type" value="Genomic_DNA"/>
</dbReference>
<dbReference type="Proteomes" id="UP001595665">
    <property type="component" value="Unassembled WGS sequence"/>
</dbReference>
<protein>
    <submittedName>
        <fullName evidence="2">Radical SAM protein</fullName>
    </submittedName>
</protein>
<keyword evidence="3" id="KW-1185">Reference proteome</keyword>
<evidence type="ECO:0000313" key="2">
    <source>
        <dbReference type="EMBL" id="MFC3459506.1"/>
    </source>
</evidence>